<keyword evidence="3 7" id="KW-0489">Methyltransferase</keyword>
<evidence type="ECO:0000256" key="5">
    <source>
        <dbReference type="ARBA" id="ARBA00022691"/>
    </source>
</evidence>
<comment type="caution">
    <text evidence="8">The sequence shown here is derived from an EMBL/GenBank/DDBJ whole genome shotgun (WGS) entry which is preliminary data.</text>
</comment>
<evidence type="ECO:0000256" key="4">
    <source>
        <dbReference type="ARBA" id="ARBA00022679"/>
    </source>
</evidence>
<dbReference type="Gene3D" id="3.40.50.150">
    <property type="entry name" value="Vaccinia Virus protein VP39"/>
    <property type="match status" value="1"/>
</dbReference>
<dbReference type="PANTHER" id="PTHR23417:SF14">
    <property type="entry name" value="PENTACOTRIPEPTIDE-REPEAT REGION OF PRORP DOMAIN-CONTAINING PROTEIN"/>
    <property type="match status" value="1"/>
</dbReference>
<keyword evidence="5 7" id="KW-0949">S-adenosyl-L-methionine</keyword>
<dbReference type="GO" id="GO:0008176">
    <property type="term" value="F:tRNA (guanine(46)-N7)-methyltransferase activity"/>
    <property type="evidence" value="ECO:0007669"/>
    <property type="project" value="UniProtKB-UniRule"/>
</dbReference>
<comment type="function">
    <text evidence="2 7">Catalyzes the formation of N(7)-methylguanine at position 46 (m7G46) in tRNA.</text>
</comment>
<sequence length="252" mass="27957">MTDDLATGPYRSVTVSFAQRSGRLKDRQQRAWDSLAPRFVIDVPRQVSRTSVDPGFVLDAAEVFGRDAPLVVEVGTGQGEAITEAAAADEGRNYLGLEVYRPGMAQTLQRMRRLGLENVRLVQVDAASALRTLLPAGTVDELWTFFPDPWHKSRHTKRRLVTQGFAETVARVLADDAAWRLATDWEEYATQIRRVLEASPDLVVTPDTSRFAGRTLTSFERKGLERGRVIHDVTAVRSPRGDRRTAEAAGPA</sequence>
<dbReference type="InterPro" id="IPR055361">
    <property type="entry name" value="tRNA_methyltr_TrmB_bact"/>
</dbReference>
<dbReference type="NCBIfam" id="TIGR00091">
    <property type="entry name" value="tRNA (guanosine(46)-N7)-methyltransferase TrmB"/>
    <property type="match status" value="1"/>
</dbReference>
<dbReference type="RefSeq" id="WP_198733652.1">
    <property type="nucleotide sequence ID" value="NZ_JAEINH010000006.1"/>
</dbReference>
<reference evidence="8" key="1">
    <citation type="submission" date="2020-12" db="EMBL/GenBank/DDBJ databases">
        <title>Sanguibacter suaedae sp. nov., isolated from Suaeda aralocaspica.</title>
        <authorList>
            <person name="Ma Q."/>
        </authorList>
    </citation>
    <scope>NUCLEOTIDE SEQUENCE</scope>
    <source>
        <strain evidence="8">YZGR15</strain>
    </source>
</reference>
<dbReference type="EC" id="2.1.1.33" evidence="7"/>
<dbReference type="PROSITE" id="PS51625">
    <property type="entry name" value="SAM_MT_TRMB"/>
    <property type="match status" value="1"/>
</dbReference>
<name>A0A934IAC0_9MICO</name>
<feature type="binding site" evidence="7">
    <location>
        <position position="148"/>
    </location>
    <ligand>
        <name>S-adenosyl-L-methionine</name>
        <dbReference type="ChEBI" id="CHEBI:59789"/>
    </ligand>
</feature>
<dbReference type="Proteomes" id="UP000602087">
    <property type="component" value="Unassembled WGS sequence"/>
</dbReference>
<dbReference type="PANTHER" id="PTHR23417">
    <property type="entry name" value="3-DEOXY-D-MANNO-OCTULOSONIC-ACID TRANSFERASE/TRNA GUANINE-N 7 - -METHYLTRANSFERASE"/>
    <property type="match status" value="1"/>
</dbReference>
<feature type="binding site" evidence="7">
    <location>
        <position position="98"/>
    </location>
    <ligand>
        <name>S-adenosyl-L-methionine</name>
        <dbReference type="ChEBI" id="CHEBI:59789"/>
    </ligand>
</feature>
<keyword evidence="6 7" id="KW-0819">tRNA processing</keyword>
<accession>A0A934IAC0</accession>
<dbReference type="Pfam" id="PF02390">
    <property type="entry name" value="Methyltransf_4"/>
    <property type="match status" value="1"/>
</dbReference>
<dbReference type="InterPro" id="IPR003358">
    <property type="entry name" value="tRNA_(Gua-N-7)_MeTrfase_Trmb"/>
</dbReference>
<comment type="caution">
    <text evidence="7">Lacks conserved residue(s) required for the propagation of feature annotation.</text>
</comment>
<evidence type="ECO:0000313" key="8">
    <source>
        <dbReference type="EMBL" id="MBI9115085.1"/>
    </source>
</evidence>
<comment type="pathway">
    <text evidence="7">tRNA modification; N(7)-methylguanine-tRNA biosynthesis.</text>
</comment>
<keyword evidence="9" id="KW-1185">Reference proteome</keyword>
<comment type="similarity">
    <text evidence="7">Belongs to the class I-like SAM-binding methyltransferase superfamily. TrmB family.</text>
</comment>
<dbReference type="CDD" id="cd02440">
    <property type="entry name" value="AdoMet_MTases"/>
    <property type="match status" value="1"/>
</dbReference>
<dbReference type="EMBL" id="JAEINH010000006">
    <property type="protein sequence ID" value="MBI9115085.1"/>
    <property type="molecule type" value="Genomic_DNA"/>
</dbReference>
<dbReference type="GO" id="GO:0043527">
    <property type="term" value="C:tRNA methyltransferase complex"/>
    <property type="evidence" value="ECO:0007669"/>
    <property type="project" value="TreeGrafter"/>
</dbReference>
<evidence type="ECO:0000256" key="2">
    <source>
        <dbReference type="ARBA" id="ARBA00003015"/>
    </source>
</evidence>
<gene>
    <name evidence="7 8" type="primary">trmB</name>
    <name evidence="8" type="ORF">JAV76_08705</name>
</gene>
<evidence type="ECO:0000256" key="1">
    <source>
        <dbReference type="ARBA" id="ARBA00000142"/>
    </source>
</evidence>
<comment type="catalytic activity">
    <reaction evidence="1 7">
        <text>guanosine(46) in tRNA + S-adenosyl-L-methionine = N(7)-methylguanosine(46) in tRNA + S-adenosyl-L-homocysteine</text>
        <dbReference type="Rhea" id="RHEA:42708"/>
        <dbReference type="Rhea" id="RHEA-COMP:10188"/>
        <dbReference type="Rhea" id="RHEA-COMP:10189"/>
        <dbReference type="ChEBI" id="CHEBI:57856"/>
        <dbReference type="ChEBI" id="CHEBI:59789"/>
        <dbReference type="ChEBI" id="CHEBI:74269"/>
        <dbReference type="ChEBI" id="CHEBI:74480"/>
        <dbReference type="EC" id="2.1.1.33"/>
    </reaction>
</comment>
<feature type="binding site" evidence="7">
    <location>
        <position position="152"/>
    </location>
    <ligand>
        <name>substrate</name>
    </ligand>
</feature>
<protein>
    <recommendedName>
        <fullName evidence="7">tRNA (guanine-N(7)-)-methyltransferase</fullName>
        <ecNumber evidence="7">2.1.1.33</ecNumber>
    </recommendedName>
    <alternativeName>
        <fullName evidence="7">tRNA (guanine(46)-N(7))-methyltransferase</fullName>
    </alternativeName>
    <alternativeName>
        <fullName evidence="7">tRNA(m7G46)-methyltransferase</fullName>
    </alternativeName>
</protein>
<dbReference type="HAMAP" id="MF_01057">
    <property type="entry name" value="tRNA_methyltr_TrmB"/>
    <property type="match status" value="1"/>
</dbReference>
<keyword evidence="4 7" id="KW-0808">Transferase</keyword>
<organism evidence="8 9">
    <name type="scientific">Sanguibacter suaedae</name>
    <dbReference type="NCBI Taxonomy" id="2795737"/>
    <lineage>
        <taxon>Bacteria</taxon>
        <taxon>Bacillati</taxon>
        <taxon>Actinomycetota</taxon>
        <taxon>Actinomycetes</taxon>
        <taxon>Micrococcales</taxon>
        <taxon>Sanguibacteraceae</taxon>
        <taxon>Sanguibacter</taxon>
    </lineage>
</organism>
<feature type="binding site" evidence="7">
    <location>
        <begin position="217"/>
        <end position="220"/>
    </location>
    <ligand>
        <name>substrate</name>
    </ligand>
</feature>
<evidence type="ECO:0000256" key="3">
    <source>
        <dbReference type="ARBA" id="ARBA00022603"/>
    </source>
</evidence>
<evidence type="ECO:0000256" key="7">
    <source>
        <dbReference type="HAMAP-Rule" id="MF_01057"/>
    </source>
</evidence>
<dbReference type="AlphaFoldDB" id="A0A934IAC0"/>
<feature type="binding site" evidence="7">
    <location>
        <position position="184"/>
    </location>
    <ligand>
        <name>substrate</name>
    </ligand>
</feature>
<proteinExistence type="inferred from homology"/>
<feature type="binding site" evidence="7">
    <location>
        <position position="125"/>
    </location>
    <ligand>
        <name>S-adenosyl-L-methionine</name>
        <dbReference type="ChEBI" id="CHEBI:59789"/>
    </ligand>
</feature>
<dbReference type="SUPFAM" id="SSF53335">
    <property type="entry name" value="S-adenosyl-L-methionine-dependent methyltransferases"/>
    <property type="match status" value="1"/>
</dbReference>
<feature type="binding site" evidence="7">
    <location>
        <position position="73"/>
    </location>
    <ligand>
        <name>S-adenosyl-L-methionine</name>
        <dbReference type="ChEBI" id="CHEBI:59789"/>
    </ligand>
</feature>
<evidence type="ECO:0000313" key="9">
    <source>
        <dbReference type="Proteomes" id="UP000602087"/>
    </source>
</evidence>
<dbReference type="InterPro" id="IPR029063">
    <property type="entry name" value="SAM-dependent_MTases_sf"/>
</dbReference>
<evidence type="ECO:0000256" key="6">
    <source>
        <dbReference type="ARBA" id="ARBA00022694"/>
    </source>
</evidence>